<accession>A0A0K8T085</accession>
<dbReference type="AlphaFoldDB" id="A0A0K8T085"/>
<evidence type="ECO:0000256" key="1">
    <source>
        <dbReference type="SAM" id="MobiDB-lite"/>
    </source>
</evidence>
<protein>
    <submittedName>
        <fullName evidence="2">Uncharacterized protein</fullName>
    </submittedName>
</protein>
<feature type="region of interest" description="Disordered" evidence="1">
    <location>
        <begin position="157"/>
        <end position="231"/>
    </location>
</feature>
<feature type="compositionally biased region" description="Polar residues" evidence="1">
    <location>
        <begin position="190"/>
        <end position="200"/>
    </location>
</feature>
<feature type="compositionally biased region" description="Basic and acidic residues" evidence="1">
    <location>
        <begin position="93"/>
        <end position="102"/>
    </location>
</feature>
<proteinExistence type="predicted"/>
<feature type="region of interest" description="Disordered" evidence="1">
    <location>
        <begin position="307"/>
        <end position="333"/>
    </location>
</feature>
<feature type="region of interest" description="Disordered" evidence="1">
    <location>
        <begin position="387"/>
        <end position="452"/>
    </location>
</feature>
<feature type="compositionally biased region" description="Low complexity" evidence="1">
    <location>
        <begin position="307"/>
        <end position="320"/>
    </location>
</feature>
<feature type="compositionally biased region" description="Low complexity" evidence="1">
    <location>
        <begin position="201"/>
        <end position="219"/>
    </location>
</feature>
<feature type="compositionally biased region" description="Polar residues" evidence="1">
    <location>
        <begin position="412"/>
        <end position="423"/>
    </location>
</feature>
<evidence type="ECO:0000313" key="2">
    <source>
        <dbReference type="EMBL" id="JAG58575.1"/>
    </source>
</evidence>
<organism evidence="2">
    <name type="scientific">Lygus hesperus</name>
    <name type="common">Western plant bug</name>
    <dbReference type="NCBI Taxonomy" id="30085"/>
    <lineage>
        <taxon>Eukaryota</taxon>
        <taxon>Metazoa</taxon>
        <taxon>Ecdysozoa</taxon>
        <taxon>Arthropoda</taxon>
        <taxon>Hexapoda</taxon>
        <taxon>Insecta</taxon>
        <taxon>Pterygota</taxon>
        <taxon>Neoptera</taxon>
        <taxon>Paraneoptera</taxon>
        <taxon>Hemiptera</taxon>
        <taxon>Heteroptera</taxon>
        <taxon>Panheteroptera</taxon>
        <taxon>Cimicomorpha</taxon>
        <taxon>Miridae</taxon>
        <taxon>Mirini</taxon>
        <taxon>Lygus</taxon>
    </lineage>
</organism>
<dbReference type="EMBL" id="GBRD01007246">
    <property type="protein sequence ID" value="JAG58575.1"/>
    <property type="molecule type" value="Transcribed_RNA"/>
</dbReference>
<name>A0A0K8T085_LYGHE</name>
<feature type="region of interest" description="Disordered" evidence="1">
    <location>
        <begin position="66"/>
        <end position="132"/>
    </location>
</feature>
<sequence>MYASILTEAYNKFTKESNQTLDAAIRFCAGEIAVQKQQHVLPPAMSPMTATSTSLTSSTAIRTLNLPDNLTITEPQVPAPVPKRGRPPGPGRKVRDPNEPRKPRGRPPNSSLGPRFPNPSQLFGSQSQSSAVPSYMQLQNDLMIRHLKNTSLGAAGPATPLNLPSSLSVTKTSSTSAEAATPLLKDRPSLSITPVTKPLTSSGPRSPSSVSQPPVSSAPKGSKSLSKRSMSPLLSSVTASKAVTTAVSLPKVPSSTQIRPTTSLPPLPLQLFPAHSNPPTLPSSTSLVQKSLPVTLPPTISMPPSSAISISPISPTSQAPKKYNPPGLPLSITPKSPLTTHSYPDIPKTYPAPSPLLHSLPQSVPMQTSHQAVSLQHKLLAKKMNQSKVKSEPPPQIPPALIGKTPRPAHESTYSSHPVTKTASDLIKPSVPSKSSIYNPTPPPAHPSSKFPSNVMKKLPESLLILPTGTARDLDPAPSPHHRLNILSSVANLDQGVQDAIKSFGSSITITAAKSQKAPYSQDASSGSSKKQTKEEGKNSKKVSEVIVLDD</sequence>
<feature type="compositionally biased region" description="Basic and acidic residues" evidence="1">
    <location>
        <begin position="532"/>
        <end position="544"/>
    </location>
</feature>
<reference evidence="2" key="1">
    <citation type="submission" date="2014-09" db="EMBL/GenBank/DDBJ databases">
        <authorList>
            <person name="Magalhaes I.L.F."/>
            <person name="Oliveira U."/>
            <person name="Santos F.R."/>
            <person name="Vidigal T.H.D.A."/>
            <person name="Brescovit A.D."/>
            <person name="Santos A.J."/>
        </authorList>
    </citation>
    <scope>NUCLEOTIDE SEQUENCE</scope>
</reference>
<feature type="compositionally biased region" description="Low complexity" evidence="1">
    <location>
        <begin position="165"/>
        <end position="181"/>
    </location>
</feature>
<feature type="compositionally biased region" description="Polar residues" evidence="1">
    <location>
        <begin position="108"/>
        <end position="132"/>
    </location>
</feature>
<feature type="region of interest" description="Disordered" evidence="1">
    <location>
        <begin position="514"/>
        <end position="551"/>
    </location>
</feature>
<feature type="compositionally biased region" description="Polar residues" evidence="1">
    <location>
        <begin position="514"/>
        <end position="530"/>
    </location>
</feature>